<feature type="region of interest" description="Disordered" evidence="1">
    <location>
        <begin position="239"/>
        <end position="261"/>
    </location>
</feature>
<evidence type="ECO:0000313" key="2">
    <source>
        <dbReference type="EMBL" id="MBM9507145.1"/>
    </source>
</evidence>
<keyword evidence="3" id="KW-1185">Reference proteome</keyword>
<dbReference type="EMBL" id="JADKYB010000011">
    <property type="protein sequence ID" value="MBM9507145.1"/>
    <property type="molecule type" value="Genomic_DNA"/>
</dbReference>
<proteinExistence type="predicted"/>
<accession>A0ABS2TUY5</accession>
<comment type="caution">
    <text evidence="2">The sequence shown here is derived from an EMBL/GenBank/DDBJ whole genome shotgun (WGS) entry which is preliminary data.</text>
</comment>
<dbReference type="RefSeq" id="WP_205358990.1">
    <property type="nucleotide sequence ID" value="NZ_JADKYB010000011.1"/>
</dbReference>
<dbReference type="Proteomes" id="UP000749040">
    <property type="component" value="Unassembled WGS sequence"/>
</dbReference>
<feature type="compositionally biased region" description="Low complexity" evidence="1">
    <location>
        <begin position="320"/>
        <end position="332"/>
    </location>
</feature>
<sequence length="348" mass="37302">MCLLEVSVFRSGLPPALLCAVTVHERHTAESGDVPVPVRAADTAPGRSAPDGWLLASGGVRSVTESGPLAETADPAPGPFWPQGAPDTGQHLAHWLVSHARRQTTTAPRWYVLAEPDAGNGERRTDGLDDILDPLGEALAVHPRHGEAAGAIEALAADSGLSVVYSGLTEPPCRTPLPADQPSYSELLVERMRQLARQGLRAADITRRLGEEGFTQAPGRPERISLTAVRRLLREGVPTATPAPVRTRPRPAPGEAPGTDEWWLPDLATQLAMPTSTLYSWVRRGWVTTVRKETHPPYRWILRADSAELAVLRRRRAGAGLDGRPTAAGGARVTRRRSGEAVAGGERA</sequence>
<feature type="region of interest" description="Disordered" evidence="1">
    <location>
        <begin position="320"/>
        <end position="348"/>
    </location>
</feature>
<protein>
    <recommendedName>
        <fullName evidence="4">DNA-binding protein</fullName>
    </recommendedName>
</protein>
<evidence type="ECO:0000256" key="1">
    <source>
        <dbReference type="SAM" id="MobiDB-lite"/>
    </source>
</evidence>
<evidence type="ECO:0008006" key="4">
    <source>
        <dbReference type="Google" id="ProtNLM"/>
    </source>
</evidence>
<evidence type="ECO:0000313" key="3">
    <source>
        <dbReference type="Proteomes" id="UP000749040"/>
    </source>
</evidence>
<name>A0ABS2TUY5_9ACTN</name>
<reference evidence="2 3" key="1">
    <citation type="submission" date="2021-01" db="EMBL/GenBank/DDBJ databases">
        <title>Streptomyces acididurans sp. nov., isolated from a peat swamp forest soil.</title>
        <authorList>
            <person name="Chantavorakit T."/>
            <person name="Duangmal K."/>
        </authorList>
    </citation>
    <scope>NUCLEOTIDE SEQUENCE [LARGE SCALE GENOMIC DNA]</scope>
    <source>
        <strain evidence="2 3">KK5PA1</strain>
    </source>
</reference>
<organism evidence="2 3">
    <name type="scientific">Actinacidiphila acididurans</name>
    <dbReference type="NCBI Taxonomy" id="2784346"/>
    <lineage>
        <taxon>Bacteria</taxon>
        <taxon>Bacillati</taxon>
        <taxon>Actinomycetota</taxon>
        <taxon>Actinomycetes</taxon>
        <taxon>Kitasatosporales</taxon>
        <taxon>Streptomycetaceae</taxon>
        <taxon>Actinacidiphila</taxon>
    </lineage>
</organism>
<gene>
    <name evidence="2" type="ORF">ITX44_21940</name>
</gene>